<sequence>MYSHFITGTPAIIHPQVCSPTQPESNQSDSGQREGPVGGRGPLASAESRGTSGVRIHTTLSPAPFLTHSQLTPAQKRFLGSVAGSQSAQRVYSLVNQYYLNVLHRCTRPGLQEEASMLPGTAETTQDPEELQAKAVKRAKHKQPITTAAARHSGKTSLTKLPPKKTRLPAKVKSPNTKKNKTKKGIDSWSEPLGEEEDFEASLRESLSSLSMEDDEDSVYGDSPR</sequence>
<dbReference type="EMBL" id="JAOPHQ010002475">
    <property type="protein sequence ID" value="KAK0146902.1"/>
    <property type="molecule type" value="Genomic_DNA"/>
</dbReference>
<comment type="caution">
    <text evidence="2">The sequence shown here is derived from an EMBL/GenBank/DDBJ whole genome shotgun (WGS) entry which is preliminary data.</text>
</comment>
<dbReference type="AlphaFoldDB" id="A0AA47P504"/>
<evidence type="ECO:0000313" key="3">
    <source>
        <dbReference type="Proteomes" id="UP001174136"/>
    </source>
</evidence>
<protein>
    <submittedName>
        <fullName evidence="2">Uncharacterized protein</fullName>
    </submittedName>
</protein>
<name>A0AA47P504_MERPO</name>
<feature type="compositionally biased region" description="Basic residues" evidence="1">
    <location>
        <begin position="162"/>
        <end position="183"/>
    </location>
</feature>
<evidence type="ECO:0000256" key="1">
    <source>
        <dbReference type="SAM" id="MobiDB-lite"/>
    </source>
</evidence>
<feature type="compositionally biased region" description="Polar residues" evidence="1">
    <location>
        <begin position="18"/>
        <end position="30"/>
    </location>
</feature>
<accession>A0AA47P504</accession>
<gene>
    <name evidence="2" type="ORF">N1851_013765</name>
</gene>
<keyword evidence="3" id="KW-1185">Reference proteome</keyword>
<evidence type="ECO:0000313" key="2">
    <source>
        <dbReference type="EMBL" id="KAK0146902.1"/>
    </source>
</evidence>
<organism evidence="2 3">
    <name type="scientific">Merluccius polli</name>
    <name type="common">Benguela hake</name>
    <name type="synonym">Merluccius cadenati</name>
    <dbReference type="NCBI Taxonomy" id="89951"/>
    <lineage>
        <taxon>Eukaryota</taxon>
        <taxon>Metazoa</taxon>
        <taxon>Chordata</taxon>
        <taxon>Craniata</taxon>
        <taxon>Vertebrata</taxon>
        <taxon>Euteleostomi</taxon>
        <taxon>Actinopterygii</taxon>
        <taxon>Neopterygii</taxon>
        <taxon>Teleostei</taxon>
        <taxon>Neoteleostei</taxon>
        <taxon>Acanthomorphata</taxon>
        <taxon>Zeiogadaria</taxon>
        <taxon>Gadariae</taxon>
        <taxon>Gadiformes</taxon>
        <taxon>Gadoidei</taxon>
        <taxon>Merlucciidae</taxon>
        <taxon>Merluccius</taxon>
    </lineage>
</organism>
<feature type="region of interest" description="Disordered" evidence="1">
    <location>
        <begin position="1"/>
        <end position="53"/>
    </location>
</feature>
<dbReference type="Proteomes" id="UP001174136">
    <property type="component" value="Unassembled WGS sequence"/>
</dbReference>
<proteinExistence type="predicted"/>
<reference evidence="2" key="1">
    <citation type="journal article" date="2023" name="Front. Mar. Sci.">
        <title>A new Merluccius polli reference genome to investigate the effects of global change in West African waters.</title>
        <authorList>
            <person name="Mateo J.L."/>
            <person name="Blanco-Fernandez C."/>
            <person name="Garcia-Vazquez E."/>
            <person name="Machado-Schiaffino G."/>
        </authorList>
    </citation>
    <scope>NUCLEOTIDE SEQUENCE</scope>
    <source>
        <strain evidence="2">C29</strain>
        <tissue evidence="2">Fin</tissue>
    </source>
</reference>
<feature type="region of interest" description="Disordered" evidence="1">
    <location>
        <begin position="138"/>
        <end position="225"/>
    </location>
</feature>